<keyword evidence="4" id="KW-1185">Reference proteome</keyword>
<accession>A0A0K0XZU4</accession>
<dbReference type="InterPro" id="IPR036117">
    <property type="entry name" value="DhaL_dom_sf"/>
</dbReference>
<gene>
    <name evidence="3" type="ORF">WM2015_2815</name>
</gene>
<dbReference type="OrthoDB" id="9760324at2"/>
<evidence type="ECO:0000256" key="1">
    <source>
        <dbReference type="ARBA" id="ARBA00023121"/>
    </source>
</evidence>
<dbReference type="InterPro" id="IPR050270">
    <property type="entry name" value="DegV_domain_contain"/>
</dbReference>
<dbReference type="EMBL" id="CP012154">
    <property type="protein sequence ID" value="AKS43172.1"/>
    <property type="molecule type" value="Genomic_DNA"/>
</dbReference>
<dbReference type="SUPFAM" id="SSF82549">
    <property type="entry name" value="DAK1/DegV-like"/>
    <property type="match status" value="1"/>
</dbReference>
<dbReference type="GO" id="GO:0006071">
    <property type="term" value="P:glycerol metabolic process"/>
    <property type="evidence" value="ECO:0007669"/>
    <property type="project" value="InterPro"/>
</dbReference>
<dbReference type="Gene3D" id="1.25.40.340">
    <property type="match status" value="1"/>
</dbReference>
<name>A0A0K0XZU4_9GAMM</name>
<evidence type="ECO:0000256" key="2">
    <source>
        <dbReference type="SAM" id="MobiDB-lite"/>
    </source>
</evidence>
<dbReference type="SMART" id="SM01121">
    <property type="entry name" value="Dak1_2"/>
    <property type="match status" value="1"/>
</dbReference>
<evidence type="ECO:0000313" key="3">
    <source>
        <dbReference type="EMBL" id="AKS43172.1"/>
    </source>
</evidence>
<dbReference type="InterPro" id="IPR033470">
    <property type="entry name" value="FakA-like_C"/>
</dbReference>
<feature type="region of interest" description="Disordered" evidence="2">
    <location>
        <begin position="216"/>
        <end position="238"/>
    </location>
</feature>
<dbReference type="PANTHER" id="PTHR33434:SF4">
    <property type="entry name" value="PHOSPHATASE PROTEIN"/>
    <property type="match status" value="1"/>
</dbReference>
<dbReference type="InterPro" id="IPR043168">
    <property type="entry name" value="DegV_C"/>
</dbReference>
<dbReference type="InterPro" id="IPR003797">
    <property type="entry name" value="DegV"/>
</dbReference>
<dbReference type="Pfam" id="PF02734">
    <property type="entry name" value="Dak2"/>
    <property type="match status" value="1"/>
</dbReference>
<evidence type="ECO:0000313" key="4">
    <source>
        <dbReference type="Proteomes" id="UP000066624"/>
    </source>
</evidence>
<dbReference type="InterPro" id="IPR048394">
    <property type="entry name" value="FakA-like_M"/>
</dbReference>
<dbReference type="STRING" id="1579979.WM2015_2815"/>
<dbReference type="KEGG" id="wma:WM2015_2815"/>
<sequence length="610" mass="66491">MASHSAAINHIDADRLANALRAGIAHVLERRDFINSINVFPVPDGDTGTNLAFTLASVHSAMSSGPRATLSELLERVADGAINGARGNSGAIMAQYFQGLSEASGHYQVLDASRLAAVTTAGARSAWGAMSNPVPGTLPTVLEDFADELVRRVDEGIEDIRALFQHGLKRARKSLSETPEKLSALKEAGVVDAGAQGFVDLLEGVWNYMRSGKVPELPQASQSSGVQHEPAARDSQAPEHHRFCTECLLEGEALDVPGLRARLESLDASSLVVAGGAGKARVHIHTDSPGEVFRVCTEFGEIRQQKADDMTRQHGLMNQRGQVAIVTDSAADLPVEEIERLGIHVVPVRLNFDQEEYLDKLTITPSEFYRKLEGSEHKPQTSQPPPADFRRQFELLSSHGLEVLAIQVSGALSGTRQAAETAARMVDAERIEVFDSLNAACGQALMVLWAAEAAARGWERLAIVKHLEEHRGDFRTFALMRDLSWGVRGGRVKPWMHTISRRLALNPVLTASPEGLLKACSAIPGRRKAVERFARFLLRRMRTDLVFRVLISHTNARDDARRLRDLLLDGHPRVDACWLEEASPAVGAHAGPGTLIVGLQPWRAPEEQHA</sequence>
<dbReference type="PROSITE" id="PS51482">
    <property type="entry name" value="DEGV"/>
    <property type="match status" value="1"/>
</dbReference>
<dbReference type="GO" id="GO:0008289">
    <property type="term" value="F:lipid binding"/>
    <property type="evidence" value="ECO:0007669"/>
    <property type="project" value="UniProtKB-KW"/>
</dbReference>
<dbReference type="SMART" id="SM01120">
    <property type="entry name" value="Dak2"/>
    <property type="match status" value="1"/>
</dbReference>
<dbReference type="Gene3D" id="3.30.1180.10">
    <property type="match status" value="1"/>
</dbReference>
<dbReference type="PANTHER" id="PTHR33434">
    <property type="entry name" value="DEGV DOMAIN-CONTAINING PROTEIN DR_1986-RELATED"/>
    <property type="match status" value="1"/>
</dbReference>
<dbReference type="PROSITE" id="PS51480">
    <property type="entry name" value="DHAL"/>
    <property type="match status" value="1"/>
</dbReference>
<dbReference type="InterPro" id="IPR004007">
    <property type="entry name" value="DhaL_dom"/>
</dbReference>
<dbReference type="AlphaFoldDB" id="A0A0K0XZU4"/>
<dbReference type="RefSeq" id="WP_049726678.1">
    <property type="nucleotide sequence ID" value="NZ_CP012154.1"/>
</dbReference>
<dbReference type="GO" id="GO:0004371">
    <property type="term" value="F:glycerone kinase activity"/>
    <property type="evidence" value="ECO:0007669"/>
    <property type="project" value="InterPro"/>
</dbReference>
<dbReference type="SUPFAM" id="SSF101473">
    <property type="entry name" value="DhaL-like"/>
    <property type="match status" value="1"/>
</dbReference>
<keyword evidence="1" id="KW-0446">Lipid-binding</keyword>
<dbReference type="Pfam" id="PF02645">
    <property type="entry name" value="DegV"/>
    <property type="match status" value="1"/>
</dbReference>
<dbReference type="PATRIC" id="fig|1579979.3.peg.2878"/>
<organism evidence="3 4">
    <name type="scientific">Wenzhouxiangella marina</name>
    <dbReference type="NCBI Taxonomy" id="1579979"/>
    <lineage>
        <taxon>Bacteria</taxon>
        <taxon>Pseudomonadati</taxon>
        <taxon>Pseudomonadota</taxon>
        <taxon>Gammaproteobacteria</taxon>
        <taxon>Chromatiales</taxon>
        <taxon>Wenzhouxiangellaceae</taxon>
        <taxon>Wenzhouxiangella</taxon>
    </lineage>
</organism>
<proteinExistence type="predicted"/>
<protein>
    <submittedName>
        <fullName evidence="3">DegV family protein</fullName>
    </submittedName>
</protein>
<dbReference type="Proteomes" id="UP000066624">
    <property type="component" value="Chromosome"/>
</dbReference>
<dbReference type="NCBIfam" id="TIGR00762">
    <property type="entry name" value="DegV"/>
    <property type="match status" value="1"/>
</dbReference>
<dbReference type="Gene3D" id="3.40.50.10170">
    <property type="match status" value="1"/>
</dbReference>
<reference evidence="3 4" key="1">
    <citation type="submission" date="2015-07" db="EMBL/GenBank/DDBJ databases">
        <authorList>
            <person name="Noorani M."/>
        </authorList>
    </citation>
    <scope>NUCLEOTIDE SEQUENCE [LARGE SCALE GENOMIC DNA]</scope>
    <source>
        <strain evidence="3 4">KCTC 42284</strain>
    </source>
</reference>
<dbReference type="Pfam" id="PF21645">
    <property type="entry name" value="FakA-like_M"/>
    <property type="match status" value="1"/>
</dbReference>